<dbReference type="InterPro" id="IPR014721">
    <property type="entry name" value="Ribsml_uS5_D2-typ_fold_subgr"/>
</dbReference>
<dbReference type="RefSeq" id="WP_091572787.1">
    <property type="nucleotide sequence ID" value="NZ_FMZA01000024.1"/>
</dbReference>
<dbReference type="Gene3D" id="3.30.230.10">
    <property type="match status" value="1"/>
</dbReference>
<organism evidence="10 11">
    <name type="scientific">Melghirimyces thermohalophilus</name>
    <dbReference type="NCBI Taxonomy" id="1236220"/>
    <lineage>
        <taxon>Bacteria</taxon>
        <taxon>Bacillati</taxon>
        <taxon>Bacillota</taxon>
        <taxon>Bacilli</taxon>
        <taxon>Bacillales</taxon>
        <taxon>Thermoactinomycetaceae</taxon>
        <taxon>Melghirimyces</taxon>
    </lineage>
</organism>
<keyword evidence="5 7" id="KW-0378">Hydrolase</keyword>
<gene>
    <name evidence="7" type="primary">rnpA</name>
    <name evidence="10" type="ORF">SAMN04488112_1248</name>
</gene>
<keyword evidence="2 7" id="KW-0819">tRNA processing</keyword>
<dbReference type="PANTHER" id="PTHR33992:SF1">
    <property type="entry name" value="RIBONUCLEASE P PROTEIN COMPONENT"/>
    <property type="match status" value="1"/>
</dbReference>
<evidence type="ECO:0000313" key="11">
    <source>
        <dbReference type="Proteomes" id="UP000199387"/>
    </source>
</evidence>
<keyword evidence="3 7" id="KW-0540">Nuclease</keyword>
<dbReference type="Proteomes" id="UP000199387">
    <property type="component" value="Unassembled WGS sequence"/>
</dbReference>
<dbReference type="SUPFAM" id="SSF54211">
    <property type="entry name" value="Ribosomal protein S5 domain 2-like"/>
    <property type="match status" value="1"/>
</dbReference>
<dbReference type="Pfam" id="PF00825">
    <property type="entry name" value="Ribonuclease_P"/>
    <property type="match status" value="1"/>
</dbReference>
<dbReference type="STRING" id="1236220.SAMN04488112_1248"/>
<keyword evidence="6 7" id="KW-0694">RNA-binding</keyword>
<evidence type="ECO:0000256" key="7">
    <source>
        <dbReference type="HAMAP-Rule" id="MF_00227"/>
    </source>
</evidence>
<sequence>MQKEHRLRRRGDFRRTFRRGTSVANRQFVIYRSVRRDAGPVRIGVSVSKKVGNAVTRNRIKRLVKEIMRSWVNQLPEGTDIVLIARKPAADMDYHQMKSSLRHVAKKARLFQKRPEGPKTDSREGGSQ</sequence>
<keyword evidence="11" id="KW-1185">Reference proteome</keyword>
<protein>
    <recommendedName>
        <fullName evidence="7 8">Ribonuclease P protein component</fullName>
        <shortName evidence="7">RNase P protein</shortName>
        <shortName evidence="7">RNaseP protein</shortName>
        <ecNumber evidence="7 8">3.1.26.5</ecNumber>
    </recommendedName>
    <alternativeName>
        <fullName evidence="7">Protein C5</fullName>
    </alternativeName>
</protein>
<accession>A0A1G6QTZ9</accession>
<dbReference type="PROSITE" id="PS00648">
    <property type="entry name" value="RIBONUCLEASE_P"/>
    <property type="match status" value="1"/>
</dbReference>
<name>A0A1G6QTZ9_9BACL</name>
<comment type="similarity">
    <text evidence="7">Belongs to the RnpA family.</text>
</comment>
<proteinExistence type="inferred from homology"/>
<comment type="catalytic activity">
    <reaction evidence="7">
        <text>Endonucleolytic cleavage of RNA, removing 5'-extranucleotides from tRNA precursor.</text>
        <dbReference type="EC" id="3.1.26.5"/>
    </reaction>
</comment>
<dbReference type="PANTHER" id="PTHR33992">
    <property type="entry name" value="RIBONUCLEASE P PROTEIN COMPONENT"/>
    <property type="match status" value="1"/>
</dbReference>
<reference evidence="10 11" key="1">
    <citation type="submission" date="2016-10" db="EMBL/GenBank/DDBJ databases">
        <authorList>
            <person name="de Groot N.N."/>
        </authorList>
    </citation>
    <scope>NUCLEOTIDE SEQUENCE [LARGE SCALE GENOMIC DNA]</scope>
    <source>
        <strain evidence="10 11">DSM 45514</strain>
    </source>
</reference>
<evidence type="ECO:0000256" key="8">
    <source>
        <dbReference type="NCBIfam" id="TIGR00188"/>
    </source>
</evidence>
<feature type="compositionally biased region" description="Basic and acidic residues" evidence="9">
    <location>
        <begin position="113"/>
        <end position="128"/>
    </location>
</feature>
<dbReference type="GO" id="GO:0042781">
    <property type="term" value="F:3'-tRNA processing endoribonuclease activity"/>
    <property type="evidence" value="ECO:0007669"/>
    <property type="project" value="TreeGrafter"/>
</dbReference>
<dbReference type="InterPro" id="IPR020539">
    <property type="entry name" value="RNase_P_CS"/>
</dbReference>
<dbReference type="GO" id="GO:0004526">
    <property type="term" value="F:ribonuclease P activity"/>
    <property type="evidence" value="ECO:0007669"/>
    <property type="project" value="UniProtKB-UniRule"/>
</dbReference>
<evidence type="ECO:0000313" key="10">
    <source>
        <dbReference type="EMBL" id="SDC95808.1"/>
    </source>
</evidence>
<evidence type="ECO:0000256" key="3">
    <source>
        <dbReference type="ARBA" id="ARBA00022722"/>
    </source>
</evidence>
<evidence type="ECO:0000256" key="5">
    <source>
        <dbReference type="ARBA" id="ARBA00022801"/>
    </source>
</evidence>
<dbReference type="EC" id="3.1.26.5" evidence="7 8"/>
<comment type="function">
    <text evidence="1 7">RNaseP catalyzes the removal of the 5'-leader sequence from pre-tRNA to produce the mature 5'-terminus. It can also cleave other RNA substrates such as 4.5S RNA. The protein component plays an auxiliary but essential role in vivo by binding to the 5'-leader sequence and broadening the substrate specificity of the ribozyme.</text>
</comment>
<dbReference type="EMBL" id="FMZA01000024">
    <property type="protein sequence ID" value="SDC95808.1"/>
    <property type="molecule type" value="Genomic_DNA"/>
</dbReference>
<dbReference type="AlphaFoldDB" id="A0A1G6QTZ9"/>
<feature type="region of interest" description="Disordered" evidence="9">
    <location>
        <begin position="107"/>
        <end position="128"/>
    </location>
</feature>
<evidence type="ECO:0000256" key="2">
    <source>
        <dbReference type="ARBA" id="ARBA00022694"/>
    </source>
</evidence>
<keyword evidence="4 7" id="KW-0255">Endonuclease</keyword>
<dbReference type="HAMAP" id="MF_00227">
    <property type="entry name" value="RNase_P"/>
    <property type="match status" value="1"/>
</dbReference>
<dbReference type="OrthoDB" id="9810867at2"/>
<evidence type="ECO:0000256" key="6">
    <source>
        <dbReference type="ARBA" id="ARBA00022884"/>
    </source>
</evidence>
<dbReference type="FunFam" id="3.30.230.10:FF:000021">
    <property type="entry name" value="Ribonuclease P protein component"/>
    <property type="match status" value="1"/>
</dbReference>
<dbReference type="GO" id="GO:0001682">
    <property type="term" value="P:tRNA 5'-leader removal"/>
    <property type="evidence" value="ECO:0007669"/>
    <property type="project" value="UniProtKB-UniRule"/>
</dbReference>
<dbReference type="GO" id="GO:0000049">
    <property type="term" value="F:tRNA binding"/>
    <property type="evidence" value="ECO:0007669"/>
    <property type="project" value="UniProtKB-UniRule"/>
</dbReference>
<comment type="subunit">
    <text evidence="7">Consists of a catalytic RNA component (M1 or rnpB) and a protein subunit.</text>
</comment>
<evidence type="ECO:0000256" key="4">
    <source>
        <dbReference type="ARBA" id="ARBA00022759"/>
    </source>
</evidence>
<evidence type="ECO:0000256" key="1">
    <source>
        <dbReference type="ARBA" id="ARBA00002663"/>
    </source>
</evidence>
<evidence type="ECO:0000256" key="9">
    <source>
        <dbReference type="SAM" id="MobiDB-lite"/>
    </source>
</evidence>
<dbReference type="InterPro" id="IPR000100">
    <property type="entry name" value="RNase_P"/>
</dbReference>
<dbReference type="NCBIfam" id="TIGR00188">
    <property type="entry name" value="rnpA"/>
    <property type="match status" value="1"/>
</dbReference>
<dbReference type="InterPro" id="IPR020568">
    <property type="entry name" value="Ribosomal_Su5_D2-typ_SF"/>
</dbReference>
<dbReference type="GO" id="GO:0030677">
    <property type="term" value="C:ribonuclease P complex"/>
    <property type="evidence" value="ECO:0007669"/>
    <property type="project" value="TreeGrafter"/>
</dbReference>